<dbReference type="Pfam" id="PF12969">
    <property type="entry name" value="DUF3857"/>
    <property type="match status" value="1"/>
</dbReference>
<name>A0ABW3WJ35_9FLAO</name>
<comment type="caution">
    <text evidence="2">The sequence shown here is derived from an EMBL/GenBank/DDBJ whole genome shotgun (WGS) entry which is preliminary data.</text>
</comment>
<evidence type="ECO:0000313" key="2">
    <source>
        <dbReference type="EMBL" id="MFD1292314.1"/>
    </source>
</evidence>
<dbReference type="RefSeq" id="WP_386806849.1">
    <property type="nucleotide sequence ID" value="NZ_JBHTMV010000001.1"/>
</dbReference>
<proteinExistence type="predicted"/>
<dbReference type="Gene3D" id="2.60.120.1130">
    <property type="match status" value="1"/>
</dbReference>
<dbReference type="Gene3D" id="2.60.40.3140">
    <property type="match status" value="1"/>
</dbReference>
<gene>
    <name evidence="2" type="ORF">ACFQ5N_00580</name>
</gene>
<reference evidence="3" key="1">
    <citation type="journal article" date="2019" name="Int. J. Syst. Evol. Microbiol.">
        <title>The Global Catalogue of Microorganisms (GCM) 10K type strain sequencing project: providing services to taxonomists for standard genome sequencing and annotation.</title>
        <authorList>
            <consortium name="The Broad Institute Genomics Platform"/>
            <consortium name="The Broad Institute Genome Sequencing Center for Infectious Disease"/>
            <person name="Wu L."/>
            <person name="Ma J."/>
        </authorList>
    </citation>
    <scope>NUCLEOTIDE SEQUENCE [LARGE SCALE GENOMIC DNA]</scope>
    <source>
        <strain evidence="3">CCUG 62221</strain>
    </source>
</reference>
<dbReference type="Proteomes" id="UP001597241">
    <property type="component" value="Unassembled WGS sequence"/>
</dbReference>
<organism evidence="2 3">
    <name type="scientific">Lutibacter holmesii</name>
    <dbReference type="NCBI Taxonomy" id="1137985"/>
    <lineage>
        <taxon>Bacteria</taxon>
        <taxon>Pseudomonadati</taxon>
        <taxon>Bacteroidota</taxon>
        <taxon>Flavobacteriia</taxon>
        <taxon>Flavobacteriales</taxon>
        <taxon>Flavobacteriaceae</taxon>
        <taxon>Lutibacter</taxon>
    </lineage>
</organism>
<evidence type="ECO:0000259" key="1">
    <source>
        <dbReference type="Pfam" id="PF12969"/>
    </source>
</evidence>
<dbReference type="Gene3D" id="3.10.620.30">
    <property type="match status" value="1"/>
</dbReference>
<protein>
    <submittedName>
        <fullName evidence="2">DUF3857 domain-containing protein</fullName>
    </submittedName>
</protein>
<keyword evidence="3" id="KW-1185">Reference proteome</keyword>
<evidence type="ECO:0000313" key="3">
    <source>
        <dbReference type="Proteomes" id="UP001597241"/>
    </source>
</evidence>
<sequence length="637" mass="72918">MKRLISTPIFLLLFSTLLYSQDYNFSVSEIPENLKENANAVIRFQELSVQILAQNKMTVRVKKAVTVLNKFGDGHKYVSVNFDKNQKIKEIKTYVYDASGKEIEKIKIKEFEEVSAVDGSTLYGDSRVLYYRYVPTAYPYTIYSEYEVETINTGFVPGWNPISSYVTAVQSSSYKLISKEGLNVRFKEFNFEDFTVEKETSAYNLSYKIENIPAIKKEAYSPRLSQITPVLITGLNKFSLEGIKGEASNWSEFGKWQYDYLKAGNDQILETTKMEVTNLVSGVDDPIEKAKIIYKYVQERTRYISVQVGIGGWMPIPANTVHRLGYGDCKGLTNYTKTLLDAVDVESYYTVIWAGDDNENIESDFFSMQGNHIILNLPTDTGDIWLECTNQKVPFGYLGDFTDDRDALVITPQGGVIKHTKVYAPEENHQLTTGTFEIDAAGSIKASVKIDSKGTQYMDNLMRNDGASQKELETLFKDYLSYINNIQFSKIEVFNNREAMVFEEEIAFSATNYATISGDEMLIPINAFNRSLSIPNRIRNRKLPFEISQSYTDVDEIKITLPSTLEVVYVPESKVIASKYGEYSIEISKIDAHNYVYKRTIRIDEGKYPKEEYDLYRTFRKSIRKYDNSKIVLKNKN</sequence>
<dbReference type="EMBL" id="JBHTMV010000001">
    <property type="protein sequence ID" value="MFD1292314.1"/>
    <property type="molecule type" value="Genomic_DNA"/>
</dbReference>
<feature type="domain" description="DUF3857" evidence="1">
    <location>
        <begin position="55"/>
        <end position="215"/>
    </location>
</feature>
<accession>A0ABW3WJ35</accession>
<dbReference type="InterPro" id="IPR024618">
    <property type="entry name" value="DUF3857"/>
</dbReference>